<accession>A0A1M6V544</accession>
<protein>
    <submittedName>
        <fullName evidence="4">Acetyl esterase/lipase</fullName>
    </submittedName>
</protein>
<gene>
    <name evidence="4" type="ORF">SAMN05216369_3100</name>
</gene>
<dbReference type="Pfam" id="PF07859">
    <property type="entry name" value="Abhydrolase_3"/>
    <property type="match status" value="1"/>
</dbReference>
<dbReference type="InterPro" id="IPR002168">
    <property type="entry name" value="Lipase_GDXG_HIS_AS"/>
</dbReference>
<proteinExistence type="inferred from homology"/>
<dbReference type="Gene3D" id="3.40.50.1820">
    <property type="entry name" value="alpha/beta hydrolase"/>
    <property type="match status" value="1"/>
</dbReference>
<keyword evidence="2" id="KW-0378">Hydrolase</keyword>
<sequence length="358" mass="39334">MFWIIAAVVLFIIALTLLLFRTEDLSHLDEAEYSVREATPSEENLKVLERIREMGKAGKGLRGKARLMAMRKHMDGLSDGLDLQSEFRHCDSPNGEWVIAPGADTRRRILYIHGGAWAAGSPRSHRAITDRLSHIASAAVFAVDYRLMPEHRFMDGVRDCRKAYTWLTANGPDSTIEATFILVAGDSAGGSHALGLLAWIRESGLRQADGAVAFSPSTDLTLTAPSNRSNIATDPMLGPMFGGLSKIPRPVIWWATLAAFRISPTSPVASPLRGSLVNLPPTLIQASDSEMLLDNARRYAAKAKAEGSRVELHTWPGMVHVWQIFTPILPEAEEAFADIEGFIREIEAGKRQPEEAQT</sequence>
<dbReference type="SUPFAM" id="SSF53474">
    <property type="entry name" value="alpha/beta-Hydrolases"/>
    <property type="match status" value="1"/>
</dbReference>
<keyword evidence="5" id="KW-1185">Reference proteome</keyword>
<organism evidence="4 5">
    <name type="scientific">Marinobacter antarcticus</name>
    <dbReference type="NCBI Taxonomy" id="564117"/>
    <lineage>
        <taxon>Bacteria</taxon>
        <taxon>Pseudomonadati</taxon>
        <taxon>Pseudomonadota</taxon>
        <taxon>Gammaproteobacteria</taxon>
        <taxon>Pseudomonadales</taxon>
        <taxon>Marinobacteraceae</taxon>
        <taxon>Marinobacter</taxon>
    </lineage>
</organism>
<evidence type="ECO:0000313" key="5">
    <source>
        <dbReference type="Proteomes" id="UP000184497"/>
    </source>
</evidence>
<evidence type="ECO:0000256" key="2">
    <source>
        <dbReference type="ARBA" id="ARBA00022801"/>
    </source>
</evidence>
<evidence type="ECO:0000259" key="3">
    <source>
        <dbReference type="Pfam" id="PF07859"/>
    </source>
</evidence>
<dbReference type="PANTHER" id="PTHR48081:SF30">
    <property type="entry name" value="ACETYL-HYDROLASE LIPR-RELATED"/>
    <property type="match status" value="1"/>
</dbReference>
<dbReference type="InterPro" id="IPR029058">
    <property type="entry name" value="AB_hydrolase_fold"/>
</dbReference>
<comment type="similarity">
    <text evidence="1">Belongs to the 'GDXG' lipolytic enzyme family.</text>
</comment>
<reference evidence="5" key="1">
    <citation type="submission" date="2016-11" db="EMBL/GenBank/DDBJ databases">
        <authorList>
            <person name="Varghese N."/>
            <person name="Submissions S."/>
        </authorList>
    </citation>
    <scope>NUCLEOTIDE SEQUENCE [LARGE SCALE GENOMIC DNA]</scope>
    <source>
        <strain evidence="5">CGMCC 1.10835</strain>
    </source>
</reference>
<dbReference type="PROSITE" id="PS01173">
    <property type="entry name" value="LIPASE_GDXG_HIS"/>
    <property type="match status" value="1"/>
</dbReference>
<name>A0A1M6V544_9GAMM</name>
<feature type="domain" description="Alpha/beta hydrolase fold-3" evidence="3">
    <location>
        <begin position="109"/>
        <end position="323"/>
    </location>
</feature>
<dbReference type="STRING" id="564117.SAMN05216369_3100"/>
<evidence type="ECO:0000256" key="1">
    <source>
        <dbReference type="ARBA" id="ARBA00010515"/>
    </source>
</evidence>
<dbReference type="InterPro" id="IPR050300">
    <property type="entry name" value="GDXG_lipolytic_enzyme"/>
</dbReference>
<dbReference type="RefSeq" id="WP_072799130.1">
    <property type="nucleotide sequence ID" value="NZ_FRAQ01000003.1"/>
</dbReference>
<evidence type="ECO:0000313" key="4">
    <source>
        <dbReference type="EMBL" id="SHK76609.1"/>
    </source>
</evidence>
<dbReference type="Proteomes" id="UP000184497">
    <property type="component" value="Unassembled WGS sequence"/>
</dbReference>
<dbReference type="EMBL" id="FRAQ01000003">
    <property type="protein sequence ID" value="SHK76609.1"/>
    <property type="molecule type" value="Genomic_DNA"/>
</dbReference>
<dbReference type="AlphaFoldDB" id="A0A1M6V544"/>
<dbReference type="InterPro" id="IPR013094">
    <property type="entry name" value="AB_hydrolase_3"/>
</dbReference>
<dbReference type="GO" id="GO:0004806">
    <property type="term" value="F:triacylglycerol lipase activity"/>
    <property type="evidence" value="ECO:0007669"/>
    <property type="project" value="TreeGrafter"/>
</dbReference>
<dbReference type="OrthoDB" id="9806180at2"/>
<dbReference type="PANTHER" id="PTHR48081">
    <property type="entry name" value="AB HYDROLASE SUPERFAMILY PROTEIN C4A8.06C"/>
    <property type="match status" value="1"/>
</dbReference>